<dbReference type="SUPFAM" id="SSF56935">
    <property type="entry name" value="Porins"/>
    <property type="match status" value="1"/>
</dbReference>
<name>A0A178HV91_9HYPH</name>
<keyword evidence="2" id="KW-1185">Reference proteome</keyword>
<comment type="caution">
    <text evidence="1">The sequence shown here is derived from an EMBL/GenBank/DDBJ whole genome shotgun (WGS) entry which is preliminary data.</text>
</comment>
<dbReference type="InterPro" id="IPR018759">
    <property type="entry name" value="BBP2_2"/>
</dbReference>
<dbReference type="AlphaFoldDB" id="A0A178HV91"/>
<sequence>MLAEQGVAGRDWTWMLVLAAGLLPSGAAWADPLGPETVKLDHGRLRPGLYPIAPGSAVDTEPAQLPFDLNWSIGLKGSYTSSSTEGGNFLTTLNPAITARHDGRHTDLMLEGSTEIARPWDEDGALGVTALRLGLSSETALGANTRLSGNAAIALDHPLPNSPGLDPLVEVPPRVVSGSAGLGLDRSFGRINLGVKANVERSVYGATTRSDSGVTDNSDRNVWQADASLRAGIQITPILEVFGEAALGRDIFDKASPGLGVRTDATSTALRGGIAGRWNGVVSASASIGLGRHDFDAAGLGDINTQLYDASLTYSPNATVNLTASLSTNIEPTGADASGTARVSHVAAAQLDYRVNSWLRLRASADWSLSVLEGNGETERRRGIGAGADYALNAHTALAADYAYSHRDNSNTGLLDTHTVSLGVTLRR</sequence>
<evidence type="ECO:0008006" key="3">
    <source>
        <dbReference type="Google" id="ProtNLM"/>
    </source>
</evidence>
<evidence type="ECO:0000313" key="1">
    <source>
        <dbReference type="EMBL" id="OAM76567.1"/>
    </source>
</evidence>
<organism evidence="1 2">
    <name type="scientific">Devosia elaeis</name>
    <dbReference type="NCBI Taxonomy" id="1770058"/>
    <lineage>
        <taxon>Bacteria</taxon>
        <taxon>Pseudomonadati</taxon>
        <taxon>Pseudomonadota</taxon>
        <taxon>Alphaproteobacteria</taxon>
        <taxon>Hyphomicrobiales</taxon>
        <taxon>Devosiaceae</taxon>
        <taxon>Devosia</taxon>
    </lineage>
</organism>
<protein>
    <recommendedName>
        <fullName evidence="3">Outer membrane protein beta-barrel domain-containing protein</fullName>
    </recommendedName>
</protein>
<reference evidence="1 2" key="1">
    <citation type="submission" date="2016-03" db="EMBL/GenBank/DDBJ databases">
        <title>Genome sequencing of Devosia sp. S37.</title>
        <authorList>
            <person name="Mohd Nor M."/>
        </authorList>
    </citation>
    <scope>NUCLEOTIDE SEQUENCE [LARGE SCALE GENOMIC DNA]</scope>
    <source>
        <strain evidence="1 2">S37</strain>
    </source>
</reference>
<dbReference type="Proteomes" id="UP000078389">
    <property type="component" value="Unassembled WGS sequence"/>
</dbReference>
<proteinExistence type="predicted"/>
<gene>
    <name evidence="1" type="ORF">A3840_12380</name>
</gene>
<accession>A0A178HV91</accession>
<dbReference type="STRING" id="1770058.A3840_12380"/>
<evidence type="ECO:0000313" key="2">
    <source>
        <dbReference type="Proteomes" id="UP000078389"/>
    </source>
</evidence>
<dbReference type="Pfam" id="PF10082">
    <property type="entry name" value="BBP2_2"/>
    <property type="match status" value="1"/>
</dbReference>
<dbReference type="Gene3D" id="2.40.160.10">
    <property type="entry name" value="Porin"/>
    <property type="match status" value="1"/>
</dbReference>
<dbReference type="EMBL" id="LVVY01000092">
    <property type="protein sequence ID" value="OAM76567.1"/>
    <property type="molecule type" value="Genomic_DNA"/>
</dbReference>
<dbReference type="InterPro" id="IPR023614">
    <property type="entry name" value="Porin_dom_sf"/>
</dbReference>